<dbReference type="GO" id="GO:0044458">
    <property type="term" value="P:motile cilium assembly"/>
    <property type="evidence" value="ECO:0007669"/>
    <property type="project" value="TreeGrafter"/>
</dbReference>
<dbReference type="Proteomes" id="UP000250572">
    <property type="component" value="Unassembled WGS sequence"/>
</dbReference>
<dbReference type="InterPro" id="IPR029676">
    <property type="entry name" value="CFAP221"/>
</dbReference>
<protein>
    <recommendedName>
        <fullName evidence="3">MSP domain-containing protein</fullName>
    </recommendedName>
</protein>
<evidence type="ECO:0008006" key="3">
    <source>
        <dbReference type="Google" id="ProtNLM"/>
    </source>
</evidence>
<proteinExistence type="predicted"/>
<dbReference type="EMBL" id="NHOQ01000520">
    <property type="protein sequence ID" value="PWA29856.1"/>
    <property type="molecule type" value="Genomic_DNA"/>
</dbReference>
<evidence type="ECO:0000313" key="1">
    <source>
        <dbReference type="EMBL" id="PWA29856.1"/>
    </source>
</evidence>
<gene>
    <name evidence="1" type="ORF">CCH79_00018117</name>
</gene>
<organism evidence="1 2">
    <name type="scientific">Gambusia affinis</name>
    <name type="common">Western mosquitofish</name>
    <name type="synonym">Heterandria affinis</name>
    <dbReference type="NCBI Taxonomy" id="33528"/>
    <lineage>
        <taxon>Eukaryota</taxon>
        <taxon>Metazoa</taxon>
        <taxon>Chordata</taxon>
        <taxon>Craniata</taxon>
        <taxon>Vertebrata</taxon>
        <taxon>Euteleostomi</taxon>
        <taxon>Actinopterygii</taxon>
        <taxon>Neopterygii</taxon>
        <taxon>Teleostei</taxon>
        <taxon>Neoteleostei</taxon>
        <taxon>Acanthomorphata</taxon>
        <taxon>Ovalentaria</taxon>
        <taxon>Atherinomorphae</taxon>
        <taxon>Cyprinodontiformes</taxon>
        <taxon>Poeciliidae</taxon>
        <taxon>Poeciliinae</taxon>
        <taxon>Gambusia</taxon>
    </lineage>
</organism>
<accession>A0A315W2I5</accession>
<evidence type="ECO:0000313" key="2">
    <source>
        <dbReference type="Proteomes" id="UP000250572"/>
    </source>
</evidence>
<dbReference type="PANTHER" id="PTHR46500:SF1">
    <property type="entry name" value="CILIA- AND FLAGELLA-ASSOCIATED PROTEIN 221"/>
    <property type="match status" value="1"/>
</dbReference>
<keyword evidence="2" id="KW-1185">Reference proteome</keyword>
<dbReference type="AlphaFoldDB" id="A0A315W2I5"/>
<dbReference type="PANTHER" id="PTHR46500">
    <property type="entry name" value="CILIA- AND FLAGELLA-ASSOCIATED PROTEIN 221"/>
    <property type="match status" value="1"/>
</dbReference>
<reference evidence="1 2" key="1">
    <citation type="journal article" date="2018" name="G3 (Bethesda)">
        <title>A High-Quality Reference Genome for the Invasive Mosquitofish Gambusia affinis Using a Chicago Library.</title>
        <authorList>
            <person name="Hoffberg S.L."/>
            <person name="Troendle N.J."/>
            <person name="Glenn T.C."/>
            <person name="Mahmud O."/>
            <person name="Louha S."/>
            <person name="Chalopin D."/>
            <person name="Bennetzen J.L."/>
            <person name="Mauricio R."/>
        </authorList>
    </citation>
    <scope>NUCLEOTIDE SEQUENCE [LARGE SCALE GENOMIC DNA]</scope>
    <source>
        <strain evidence="1">NE01/NJP1002.9</strain>
        <tissue evidence="1">Muscle</tissue>
    </source>
</reference>
<dbReference type="GO" id="GO:0003341">
    <property type="term" value="P:cilium movement"/>
    <property type="evidence" value="ECO:0007669"/>
    <property type="project" value="InterPro"/>
</dbReference>
<dbReference type="GO" id="GO:0097729">
    <property type="term" value="C:9+2 motile cilium"/>
    <property type="evidence" value="ECO:0007669"/>
    <property type="project" value="TreeGrafter"/>
</dbReference>
<sequence length="109" mass="12142">MELAPPVPQTLLEPQRKGTSLPLNQLVEETRSKTLPNHLLDSKIYARLKSNSHIEADPASLHFSGFELGKSYTKTVNLINISSAPVNIHIIPTVTKHFHTTYTKKVSLT</sequence>
<comment type="caution">
    <text evidence="1">The sequence shown here is derived from an EMBL/GenBank/DDBJ whole genome shotgun (WGS) entry which is preliminary data.</text>
</comment>
<name>A0A315W2I5_GAMAF</name>